<protein>
    <submittedName>
        <fullName evidence="6">Transcriptional regulator, LysR family</fullName>
    </submittedName>
</protein>
<dbReference type="SUPFAM" id="SSF53850">
    <property type="entry name" value="Periplasmic binding protein-like II"/>
    <property type="match status" value="1"/>
</dbReference>
<dbReference type="Gene3D" id="1.10.10.10">
    <property type="entry name" value="Winged helix-like DNA-binding domain superfamily/Winged helix DNA-binding domain"/>
    <property type="match status" value="1"/>
</dbReference>
<reference evidence="6 7" key="1">
    <citation type="journal article" date="2014" name="Microbiology">
        <title>Unravelling the complete genome sequence of Advenella mimigardefordensis strain DPN7T and novel insights in the catabolism of the xenobiotic polythioester precursor 3,3'-dithiodipropionate.</title>
        <authorList>
            <person name="Wubbeler J.H."/>
            <person name="Hiessl S."/>
            <person name="Schuldes J."/>
            <person name="Thurmer A."/>
            <person name="Daniel R."/>
            <person name="Steinbuchel A."/>
        </authorList>
    </citation>
    <scope>NUCLEOTIDE SEQUENCE [LARGE SCALE GENOMIC DNA]</scope>
    <source>
        <strain evidence="7">DSM 17166 / LMG 22922 / DPN7</strain>
    </source>
</reference>
<dbReference type="Gene3D" id="3.40.190.290">
    <property type="match status" value="1"/>
</dbReference>
<dbReference type="Pfam" id="PF00126">
    <property type="entry name" value="HTH_1"/>
    <property type="match status" value="1"/>
</dbReference>
<dbReference type="InterPro" id="IPR036390">
    <property type="entry name" value="WH_DNA-bd_sf"/>
</dbReference>
<dbReference type="Pfam" id="PF03466">
    <property type="entry name" value="LysR_substrate"/>
    <property type="match status" value="1"/>
</dbReference>
<sequence>MNLKQISYFIKIAELRSFTLAANALYVSQPALSRQMSQLEDEIGTALFIRSDKGLKLTEAGVLLRRRAPAILSDVAQLRNDLQTAYSQAPAGVLSVGIGMSLRDILTVPVIAGFQKVYPNVALDILESVTGPLVEDIKSGNIDCALVFELDPSAQVIAEPFVKERLFLVGPPDASFRGRASMNANEIFDNALISTKADNPIRKKIETIAQGLCKEPKIAFETNAVSTMVSCVVLGGYYSVLPYSSICKAVQEGRVAAVPVEDLTLDWTFVYSKSFGLSLAAKVFRDFLFTQAEGTISSGLWPFTEALFTQGLVSQE</sequence>
<dbReference type="InterPro" id="IPR000847">
    <property type="entry name" value="LysR_HTH_N"/>
</dbReference>
<evidence type="ECO:0000313" key="7">
    <source>
        <dbReference type="Proteomes" id="UP000019095"/>
    </source>
</evidence>
<keyword evidence="7" id="KW-1185">Reference proteome</keyword>
<evidence type="ECO:0000256" key="2">
    <source>
        <dbReference type="ARBA" id="ARBA00023015"/>
    </source>
</evidence>
<dbReference type="PANTHER" id="PTHR30126:SF40">
    <property type="entry name" value="HTH-TYPE TRANSCRIPTIONAL REGULATOR GLTR"/>
    <property type="match status" value="1"/>
</dbReference>
<evidence type="ECO:0000256" key="1">
    <source>
        <dbReference type="ARBA" id="ARBA00009437"/>
    </source>
</evidence>
<dbReference type="PATRIC" id="fig|1247726.3.peg.189"/>
<name>W0P9W2_ADVMD</name>
<dbReference type="PRINTS" id="PR00039">
    <property type="entry name" value="HTHLYSR"/>
</dbReference>
<dbReference type="eggNOG" id="COG0583">
    <property type="taxonomic scope" value="Bacteria"/>
</dbReference>
<dbReference type="GO" id="GO:0003700">
    <property type="term" value="F:DNA-binding transcription factor activity"/>
    <property type="evidence" value="ECO:0007669"/>
    <property type="project" value="InterPro"/>
</dbReference>
<dbReference type="GO" id="GO:0000976">
    <property type="term" value="F:transcription cis-regulatory region binding"/>
    <property type="evidence" value="ECO:0007669"/>
    <property type="project" value="TreeGrafter"/>
</dbReference>
<dbReference type="Proteomes" id="UP000019095">
    <property type="component" value="Chromosome"/>
</dbReference>
<dbReference type="STRING" id="1247726.MIM_c01700"/>
<dbReference type="RefSeq" id="WP_025370871.1">
    <property type="nucleotide sequence ID" value="NZ_CP003915.1"/>
</dbReference>
<dbReference type="PROSITE" id="PS50931">
    <property type="entry name" value="HTH_LYSR"/>
    <property type="match status" value="1"/>
</dbReference>
<dbReference type="AlphaFoldDB" id="W0P9W2"/>
<proteinExistence type="inferred from homology"/>
<organism evidence="6 7">
    <name type="scientific">Advenella mimigardefordensis (strain DSM 17166 / LMG 22922 / DPN7)</name>
    <dbReference type="NCBI Taxonomy" id="1247726"/>
    <lineage>
        <taxon>Bacteria</taxon>
        <taxon>Pseudomonadati</taxon>
        <taxon>Pseudomonadota</taxon>
        <taxon>Betaproteobacteria</taxon>
        <taxon>Burkholderiales</taxon>
        <taxon>Alcaligenaceae</taxon>
    </lineage>
</organism>
<dbReference type="InterPro" id="IPR036388">
    <property type="entry name" value="WH-like_DNA-bd_sf"/>
</dbReference>
<dbReference type="PANTHER" id="PTHR30126">
    <property type="entry name" value="HTH-TYPE TRANSCRIPTIONAL REGULATOR"/>
    <property type="match status" value="1"/>
</dbReference>
<dbReference type="CDD" id="cd05466">
    <property type="entry name" value="PBP2_LTTR_substrate"/>
    <property type="match status" value="1"/>
</dbReference>
<evidence type="ECO:0000256" key="3">
    <source>
        <dbReference type="ARBA" id="ARBA00023125"/>
    </source>
</evidence>
<dbReference type="OrthoDB" id="8587114at2"/>
<evidence type="ECO:0000259" key="5">
    <source>
        <dbReference type="PROSITE" id="PS50931"/>
    </source>
</evidence>
<evidence type="ECO:0000313" key="6">
    <source>
        <dbReference type="EMBL" id="AHG62272.1"/>
    </source>
</evidence>
<keyword evidence="3" id="KW-0238">DNA-binding</keyword>
<dbReference type="FunFam" id="1.10.10.10:FF:000001">
    <property type="entry name" value="LysR family transcriptional regulator"/>
    <property type="match status" value="1"/>
</dbReference>
<keyword evidence="4" id="KW-0804">Transcription</keyword>
<dbReference type="SUPFAM" id="SSF46785">
    <property type="entry name" value="Winged helix' DNA-binding domain"/>
    <property type="match status" value="1"/>
</dbReference>
<dbReference type="EMBL" id="CP003915">
    <property type="protein sequence ID" value="AHG62272.1"/>
    <property type="molecule type" value="Genomic_DNA"/>
</dbReference>
<gene>
    <name evidence="6" type="ORF">MIM_c01700</name>
</gene>
<dbReference type="KEGG" id="amim:MIM_c01700"/>
<evidence type="ECO:0000256" key="4">
    <source>
        <dbReference type="ARBA" id="ARBA00023163"/>
    </source>
</evidence>
<accession>W0P9W2</accession>
<dbReference type="InterPro" id="IPR005119">
    <property type="entry name" value="LysR_subst-bd"/>
</dbReference>
<feature type="domain" description="HTH lysR-type" evidence="5">
    <location>
        <begin position="1"/>
        <end position="58"/>
    </location>
</feature>
<keyword evidence="2" id="KW-0805">Transcription regulation</keyword>
<dbReference type="HOGENOM" id="CLU_039613_6_5_4"/>
<comment type="similarity">
    <text evidence="1">Belongs to the LysR transcriptional regulatory family.</text>
</comment>